<protein>
    <submittedName>
        <fullName evidence="2">Uncharacterized protein</fullName>
    </submittedName>
</protein>
<feature type="transmembrane region" description="Helical" evidence="1">
    <location>
        <begin position="197"/>
        <end position="216"/>
    </location>
</feature>
<feature type="transmembrane region" description="Helical" evidence="1">
    <location>
        <begin position="166"/>
        <end position="185"/>
    </location>
</feature>
<evidence type="ECO:0000313" key="3">
    <source>
        <dbReference type="Proteomes" id="UP000670947"/>
    </source>
</evidence>
<feature type="transmembrane region" description="Helical" evidence="1">
    <location>
        <begin position="125"/>
        <end position="145"/>
    </location>
</feature>
<gene>
    <name evidence="2" type="ORF">I8J29_31810</name>
</gene>
<keyword evidence="1" id="KW-1133">Transmembrane helix</keyword>
<feature type="transmembrane region" description="Helical" evidence="1">
    <location>
        <begin position="100"/>
        <end position="119"/>
    </location>
</feature>
<dbReference type="RefSeq" id="WP_208851292.1">
    <property type="nucleotide sequence ID" value="NZ_JAGGDJ010000073.1"/>
</dbReference>
<feature type="transmembrane region" description="Helical" evidence="1">
    <location>
        <begin position="73"/>
        <end position="93"/>
    </location>
</feature>
<feature type="transmembrane region" description="Helical" evidence="1">
    <location>
        <begin position="223"/>
        <end position="248"/>
    </location>
</feature>
<organism evidence="2 3">
    <name type="scientific">Paenibacillus artemisiicola</name>
    <dbReference type="NCBI Taxonomy" id="1172618"/>
    <lineage>
        <taxon>Bacteria</taxon>
        <taxon>Bacillati</taxon>
        <taxon>Bacillota</taxon>
        <taxon>Bacilli</taxon>
        <taxon>Bacillales</taxon>
        <taxon>Paenibacillaceae</taxon>
        <taxon>Paenibacillus</taxon>
    </lineage>
</organism>
<evidence type="ECO:0000256" key="1">
    <source>
        <dbReference type="SAM" id="Phobius"/>
    </source>
</evidence>
<feature type="transmembrane region" description="Helical" evidence="1">
    <location>
        <begin position="6"/>
        <end position="24"/>
    </location>
</feature>
<sequence>MNDHSVWYIGLIVISVALLLYTYFKSGNKRSVLLYFGMSGLGYGIEYVIFILFGSYSYEPRLIRDKPYYDELAGAIVSNAMILPAIAVAIAVFRKGWMPILAAIAAMSAVEWFFVRIGIYKHYWWRTWYTSIGLVFYFWAAKLWFARIMRPQRGFIHAVTIMMIQWAFTSPQALEIIFLAGRAYNVHWFGNREHDNIAFSSTYCIAISVFFTGLLLQRGGMRWLIYVLGPAAVLGVDGILAASGILLSRGWWDFAFRFVTMFLMLLAGDAINRHLRKGPPAKAWR</sequence>
<keyword evidence="3" id="KW-1185">Reference proteome</keyword>
<reference evidence="2 3" key="1">
    <citation type="submission" date="2021-03" db="EMBL/GenBank/DDBJ databases">
        <title>Paenibacillus artemisicola MWE-103 whole genome sequence.</title>
        <authorList>
            <person name="Ham Y.J."/>
        </authorList>
    </citation>
    <scope>NUCLEOTIDE SEQUENCE [LARGE SCALE GENOMIC DNA]</scope>
    <source>
        <strain evidence="2 3">MWE-103</strain>
    </source>
</reference>
<dbReference type="EMBL" id="JAGGDJ010000073">
    <property type="protein sequence ID" value="MBO7748766.1"/>
    <property type="molecule type" value="Genomic_DNA"/>
</dbReference>
<feature type="transmembrane region" description="Helical" evidence="1">
    <location>
        <begin position="33"/>
        <end position="53"/>
    </location>
</feature>
<dbReference type="Proteomes" id="UP000670947">
    <property type="component" value="Unassembled WGS sequence"/>
</dbReference>
<name>A0ABS3WL12_9BACL</name>
<comment type="caution">
    <text evidence="2">The sequence shown here is derived from an EMBL/GenBank/DDBJ whole genome shotgun (WGS) entry which is preliminary data.</text>
</comment>
<proteinExistence type="predicted"/>
<evidence type="ECO:0000313" key="2">
    <source>
        <dbReference type="EMBL" id="MBO7748766.1"/>
    </source>
</evidence>
<keyword evidence="1" id="KW-0812">Transmembrane</keyword>
<keyword evidence="1" id="KW-0472">Membrane</keyword>
<accession>A0ABS3WL12</accession>
<feature type="transmembrane region" description="Helical" evidence="1">
    <location>
        <begin position="254"/>
        <end position="272"/>
    </location>
</feature>